<comment type="caution">
    <text evidence="2">The sequence shown here is derived from an EMBL/GenBank/DDBJ whole genome shotgun (WGS) entry which is preliminary data.</text>
</comment>
<dbReference type="AlphaFoldDB" id="A0A2P8H7P5"/>
<proteinExistence type="predicted"/>
<evidence type="ECO:0000259" key="1">
    <source>
        <dbReference type="PROSITE" id="PS51819"/>
    </source>
</evidence>
<dbReference type="InterPro" id="IPR029068">
    <property type="entry name" value="Glyas_Bleomycin-R_OHBP_Dase"/>
</dbReference>
<feature type="domain" description="VOC" evidence="1">
    <location>
        <begin position="6"/>
        <end position="130"/>
    </location>
</feature>
<dbReference type="OrthoDB" id="9798430at2"/>
<name>A0A2P8H7P5_9BACL</name>
<dbReference type="RefSeq" id="WP_106531989.1">
    <property type="nucleotide sequence ID" value="NZ_PYAT01000001.1"/>
</dbReference>
<evidence type="ECO:0000313" key="3">
    <source>
        <dbReference type="Proteomes" id="UP000242682"/>
    </source>
</evidence>
<dbReference type="PANTHER" id="PTHR36503:SF2">
    <property type="entry name" value="BLR2408 PROTEIN"/>
    <property type="match status" value="1"/>
</dbReference>
<evidence type="ECO:0000313" key="2">
    <source>
        <dbReference type="EMBL" id="PSL42214.1"/>
    </source>
</evidence>
<dbReference type="Proteomes" id="UP000242682">
    <property type="component" value="Unassembled WGS sequence"/>
</dbReference>
<dbReference type="EMBL" id="PYAT01000001">
    <property type="protein sequence ID" value="PSL42214.1"/>
    <property type="molecule type" value="Genomic_DNA"/>
</dbReference>
<dbReference type="PROSITE" id="PS51819">
    <property type="entry name" value="VOC"/>
    <property type="match status" value="1"/>
</dbReference>
<organism evidence="2 3">
    <name type="scientific">Planomicrobium soli</name>
    <dbReference type="NCBI Taxonomy" id="1176648"/>
    <lineage>
        <taxon>Bacteria</taxon>
        <taxon>Bacillati</taxon>
        <taxon>Bacillota</taxon>
        <taxon>Bacilli</taxon>
        <taxon>Bacillales</taxon>
        <taxon>Caryophanaceae</taxon>
        <taxon>Planomicrobium</taxon>
    </lineage>
</organism>
<dbReference type="Gene3D" id="3.10.180.10">
    <property type="entry name" value="2,3-Dihydroxybiphenyl 1,2-Dioxygenase, domain 1"/>
    <property type="match status" value="1"/>
</dbReference>
<dbReference type="SUPFAM" id="SSF54593">
    <property type="entry name" value="Glyoxalase/Bleomycin resistance protein/Dihydroxybiphenyl dioxygenase"/>
    <property type="match status" value="1"/>
</dbReference>
<sequence>MALQAKEIYVNLPVKDLEKSVDFFTKLGFSFHPEMTDEKATCMIVGQNIYVMLLTEPFFKTFTRKELADATKNTEVIVAISADSRQEVNDVVNKALEAGGTASNDPMDNEYMYLWSFQDLDGHLWEVMAMPENDETNDLDKSST</sequence>
<keyword evidence="3" id="KW-1185">Reference proteome</keyword>
<dbReference type="Pfam" id="PF22677">
    <property type="entry name" value="Ble-like_N"/>
    <property type="match status" value="1"/>
</dbReference>
<gene>
    <name evidence="2" type="ORF">B0H99_101462</name>
</gene>
<protein>
    <recommendedName>
        <fullName evidence="1">VOC domain-containing protein</fullName>
    </recommendedName>
</protein>
<dbReference type="InterPro" id="IPR037523">
    <property type="entry name" value="VOC_core"/>
</dbReference>
<reference evidence="2 3" key="1">
    <citation type="submission" date="2018-03" db="EMBL/GenBank/DDBJ databases">
        <title>Genomic Encyclopedia of Type Strains, Phase III (KMG-III): the genomes of soil and plant-associated and newly described type strains.</title>
        <authorList>
            <person name="Whitman W."/>
        </authorList>
    </citation>
    <scope>NUCLEOTIDE SEQUENCE [LARGE SCALE GENOMIC DNA]</scope>
    <source>
        <strain evidence="2 3">CGMCC 1.12259</strain>
    </source>
</reference>
<dbReference type="PANTHER" id="PTHR36503">
    <property type="entry name" value="BLR2520 PROTEIN"/>
    <property type="match status" value="1"/>
</dbReference>
<accession>A0A2P8H7P5</accession>
<dbReference type="InterPro" id="IPR053863">
    <property type="entry name" value="Glyoxy/Ble-like_N"/>
</dbReference>